<dbReference type="EMBL" id="CP019445">
    <property type="protein sequence ID" value="APZ04637.1"/>
    <property type="molecule type" value="Genomic_DNA"/>
</dbReference>
<feature type="transmembrane region" description="Helical" evidence="2">
    <location>
        <begin position="172"/>
        <end position="193"/>
    </location>
</feature>
<reference evidence="3 4" key="1">
    <citation type="submission" date="2017-01" db="EMBL/GenBank/DDBJ databases">
        <authorList>
            <person name="Cao J.-M."/>
        </authorList>
    </citation>
    <scope>NUCLEOTIDE SEQUENCE [LARGE SCALE GENOMIC DNA]</scope>
    <source>
        <strain evidence="3 4">888-76</strain>
    </source>
</reference>
<proteinExistence type="predicted"/>
<protein>
    <submittedName>
        <fullName evidence="3">Uncharacterized protein</fullName>
    </submittedName>
</protein>
<dbReference type="AlphaFoldDB" id="A0A807LBJ2"/>
<organism evidence="3 4">
    <name type="scientific">Kosakonia cowanii JCM 10956 = DSM 18146</name>
    <dbReference type="NCBI Taxonomy" id="1300165"/>
    <lineage>
        <taxon>Bacteria</taxon>
        <taxon>Pseudomonadati</taxon>
        <taxon>Pseudomonadota</taxon>
        <taxon>Gammaproteobacteria</taxon>
        <taxon>Enterobacterales</taxon>
        <taxon>Enterobacteriaceae</taxon>
        <taxon>Kosakonia</taxon>
    </lineage>
</organism>
<evidence type="ECO:0000313" key="3">
    <source>
        <dbReference type="EMBL" id="APZ04637.1"/>
    </source>
</evidence>
<accession>A0A807LBJ2</accession>
<keyword evidence="2" id="KW-0472">Membrane</keyword>
<feature type="compositionally biased region" description="Polar residues" evidence="1">
    <location>
        <begin position="115"/>
        <end position="131"/>
    </location>
</feature>
<evidence type="ECO:0000256" key="2">
    <source>
        <dbReference type="SAM" id="Phobius"/>
    </source>
</evidence>
<evidence type="ECO:0000313" key="4">
    <source>
        <dbReference type="Proteomes" id="UP000187148"/>
    </source>
</evidence>
<dbReference type="RefSeq" id="WP_054803568.1">
    <property type="nucleotide sequence ID" value="NZ_CP019445.1"/>
</dbReference>
<keyword evidence="2" id="KW-1133">Transmembrane helix</keyword>
<dbReference type="Proteomes" id="UP000187148">
    <property type="component" value="Chromosome"/>
</dbReference>
<dbReference type="KEGG" id="kco:BWI95_05995"/>
<keyword evidence="2" id="KW-0812">Transmembrane</keyword>
<keyword evidence="4" id="KW-1185">Reference proteome</keyword>
<name>A0A807LBJ2_9ENTR</name>
<gene>
    <name evidence="3" type="ORF">BWI95_05995</name>
</gene>
<feature type="compositionally biased region" description="Pro residues" evidence="1">
    <location>
        <begin position="132"/>
        <end position="161"/>
    </location>
</feature>
<evidence type="ECO:0000256" key="1">
    <source>
        <dbReference type="SAM" id="MobiDB-lite"/>
    </source>
</evidence>
<sequence length="330" mass="34935">MIKPELKALQPVIPGYAQLLLKAWKGGMDGVMISVLRNQDSLYLDNDGGWSSAEVFLALPTLTLDEGVPTVQVGPSLVDPLLANRQAAYRIAIKDDASRDMGILMISEGLLSSQAGGENPLPVNTRTLNDTPPTPPAVEPTPQPVPEPAPVVAEPPAPQPVEEPKAKSGKGLIIALVVLLLLIAAAAAAWWFMRSPEAPAEETPPPAAAPAAAAKVSGPCGDDLMTKGNELAFVKGCLRSQPSSAQLLEVIAKAKAAKQCDVAQRLYAYKAQSGDTQMAMRYAEEYDPKTAQSGGCFSPDAQTAIYWYEIVVNQDSQNSGAKARLAELKK</sequence>
<feature type="region of interest" description="Disordered" evidence="1">
    <location>
        <begin position="115"/>
        <end position="165"/>
    </location>
</feature>